<dbReference type="InterPro" id="IPR047201">
    <property type="entry name" value="ERI-1_3'hExo-like"/>
</dbReference>
<dbReference type="GO" id="GO:0004527">
    <property type="term" value="F:exonuclease activity"/>
    <property type="evidence" value="ECO:0007669"/>
    <property type="project" value="UniProtKB-KW"/>
</dbReference>
<evidence type="ECO:0000256" key="3">
    <source>
        <dbReference type="ARBA" id="ARBA00022839"/>
    </source>
</evidence>
<dbReference type="Pfam" id="PF00929">
    <property type="entry name" value="RNase_T"/>
    <property type="match status" value="1"/>
</dbReference>
<organism evidence="5 6">
    <name type="scientific">Paraglaciecola algarum</name>
    <dbReference type="NCBI Taxonomy" id="3050085"/>
    <lineage>
        <taxon>Bacteria</taxon>
        <taxon>Pseudomonadati</taxon>
        <taxon>Pseudomonadota</taxon>
        <taxon>Gammaproteobacteria</taxon>
        <taxon>Alteromonadales</taxon>
        <taxon>Alteromonadaceae</taxon>
        <taxon>Paraglaciecola</taxon>
    </lineage>
</organism>
<dbReference type="InterPro" id="IPR012337">
    <property type="entry name" value="RNaseH-like_sf"/>
</dbReference>
<dbReference type="InterPro" id="IPR013520">
    <property type="entry name" value="Ribonucl_H"/>
</dbReference>
<dbReference type="Gene3D" id="3.30.420.10">
    <property type="entry name" value="Ribonuclease H-like superfamily/Ribonuclease H"/>
    <property type="match status" value="1"/>
</dbReference>
<keyword evidence="6" id="KW-1185">Reference proteome</keyword>
<feature type="domain" description="Exonuclease" evidence="4">
    <location>
        <begin position="4"/>
        <end position="190"/>
    </location>
</feature>
<dbReference type="SUPFAM" id="SSF53098">
    <property type="entry name" value="Ribonuclease H-like"/>
    <property type="match status" value="1"/>
</dbReference>
<reference evidence="5 6" key="1">
    <citation type="submission" date="2022-01" db="EMBL/GenBank/DDBJ databases">
        <title>Paraglaciecola sp. G1-23.</title>
        <authorList>
            <person name="Jin M.S."/>
            <person name="Han D.M."/>
            <person name="Kim H.M."/>
            <person name="Jeon C.O."/>
        </authorList>
    </citation>
    <scope>NUCLEOTIDE SEQUENCE [LARGE SCALE GENOMIC DNA]</scope>
    <source>
        <strain evidence="5 6">G1-23</strain>
    </source>
</reference>
<sequence length="206" mass="23486">MPQTLVIFDTEFTAWQGSKERNWSEVWEHREIIQIAAIKVQIDLTELKIISSFNCLVKPKINSKLSDYIIDLTGIEQHVLDEMGVDFPAVLQQFYQFTEQGSLACFAWGKDNHVLTDNCLLNGIDMPDFCKGFHNLHAMIRKQNIDGGHLCSGELANHLGLSLNGHVHNALYDVRSIALALNYWMQQGLVSENTFKPINKAYQQKH</sequence>
<proteinExistence type="predicted"/>
<gene>
    <name evidence="5" type="ORF">L0668_03990</name>
</gene>
<evidence type="ECO:0000256" key="2">
    <source>
        <dbReference type="ARBA" id="ARBA00022801"/>
    </source>
</evidence>
<evidence type="ECO:0000256" key="1">
    <source>
        <dbReference type="ARBA" id="ARBA00022722"/>
    </source>
</evidence>
<name>A0ABS9D2W5_9ALTE</name>
<evidence type="ECO:0000259" key="4">
    <source>
        <dbReference type="SMART" id="SM00479"/>
    </source>
</evidence>
<dbReference type="InterPro" id="IPR036397">
    <property type="entry name" value="RNaseH_sf"/>
</dbReference>
<dbReference type="EMBL" id="JAKGAS010000002">
    <property type="protein sequence ID" value="MCF2947255.1"/>
    <property type="molecule type" value="Genomic_DNA"/>
</dbReference>
<evidence type="ECO:0000313" key="5">
    <source>
        <dbReference type="EMBL" id="MCF2947255.1"/>
    </source>
</evidence>
<keyword evidence="2" id="KW-0378">Hydrolase</keyword>
<keyword evidence="1" id="KW-0540">Nuclease</keyword>
<dbReference type="InterPro" id="IPR051274">
    <property type="entry name" value="3-5_Exoribonuclease"/>
</dbReference>
<accession>A0ABS9D2W5</accession>
<dbReference type="RefSeq" id="WP_235310787.1">
    <property type="nucleotide sequence ID" value="NZ_JAKGAS010000002.1"/>
</dbReference>
<dbReference type="PANTHER" id="PTHR23044:SF61">
    <property type="entry name" value="3'-5' EXORIBONUCLEASE 1-RELATED"/>
    <property type="match status" value="1"/>
</dbReference>
<dbReference type="CDD" id="cd06133">
    <property type="entry name" value="ERI-1_3'hExo_like"/>
    <property type="match status" value="1"/>
</dbReference>
<dbReference type="Proteomes" id="UP001521137">
    <property type="component" value="Unassembled WGS sequence"/>
</dbReference>
<dbReference type="SMART" id="SM00479">
    <property type="entry name" value="EXOIII"/>
    <property type="match status" value="1"/>
</dbReference>
<dbReference type="PANTHER" id="PTHR23044">
    <property type="entry name" value="3'-5' EXONUCLEASE ERI1-RELATED"/>
    <property type="match status" value="1"/>
</dbReference>
<protein>
    <submittedName>
        <fullName evidence="5">Exonuclease domain-containing protein</fullName>
    </submittedName>
</protein>
<evidence type="ECO:0000313" key="6">
    <source>
        <dbReference type="Proteomes" id="UP001521137"/>
    </source>
</evidence>
<comment type="caution">
    <text evidence="5">The sequence shown here is derived from an EMBL/GenBank/DDBJ whole genome shotgun (WGS) entry which is preliminary data.</text>
</comment>
<keyword evidence="3 5" id="KW-0269">Exonuclease</keyword>